<comment type="subcellular location">
    <subcellularLocation>
        <location evidence="1">Endoplasmic reticulum membrane</location>
        <topology evidence="1">Single-pass type II membrane protein</topology>
    </subcellularLocation>
</comment>
<comment type="caution">
    <text evidence="4">The sequence shown here is derived from an EMBL/GenBank/DDBJ whole genome shotgun (WGS) entry which is preliminary data.</text>
</comment>
<evidence type="ECO:0000313" key="5">
    <source>
        <dbReference type="Proteomes" id="UP001279734"/>
    </source>
</evidence>
<dbReference type="EC" id="3.2.1.106" evidence="1"/>
<evidence type="ECO:0000313" key="4">
    <source>
        <dbReference type="EMBL" id="GMH20778.1"/>
    </source>
</evidence>
<name>A0AAD3SZ66_NEPGR</name>
<comment type="catalytic activity">
    <reaction evidence="1">
        <text>N(4)-(alpha-D-Glc-(1-&gt;2)-alpha-D-Glc-(1-&gt;3)-alpha-D-Glc-(1-&gt;3)-alpha-D-Man-(1-&gt;2)-alpha-D-Man-(1-&gt;2)-alpha-D-Man-(1-&gt;3)-[alpha-D-Man-(1-&gt;2)-alpha-D-Man-(1-&gt;3)-[alpha-D-Man-(1-&gt;2)-alpha-D-Man-(1-&gt;6)]-alpha-D-Man-(1-&gt;6)]-beta-D-Man-(1-&gt;4)-beta-D-GlcNAc-(1-&gt;4)-beta-D-GlcNAc)-L-asparaginyl-[protein] + H2O = N(4)-(alpha-D-Glc-(1-&gt;3)-alpha-D-Glc-(1-&gt;3)-alpha-D-Man-(1-&gt;2)-alpha-D-Man-(1-&gt;2)-alpha-D-Man-(1-&gt;3)-[alpha-D-Man-(1-&gt;2)-alpha-D-Man-(1-&gt;3)-[alpha-D-Man-(1-&gt;2)-alpha-D-Man-(1-&gt;6)]-alpha-D-Man-(1-&gt;6)]-beta-D-Man-(1-&gt;4)-beta-D-GlcNAc-(1-&gt;4)-beta-D-GlcNAc)-L-asparaginyl-[protein] + beta-D-glucose</text>
        <dbReference type="Rhea" id="RHEA:55988"/>
        <dbReference type="Rhea" id="RHEA-COMP:12806"/>
        <dbReference type="Rhea" id="RHEA-COMP:14355"/>
        <dbReference type="ChEBI" id="CHEBI:15377"/>
        <dbReference type="ChEBI" id="CHEBI:15903"/>
        <dbReference type="ChEBI" id="CHEBI:59082"/>
        <dbReference type="ChEBI" id="CHEBI:132537"/>
        <dbReference type="EC" id="3.2.1.106"/>
    </reaction>
</comment>
<dbReference type="GO" id="GO:0006487">
    <property type="term" value="P:protein N-linked glycosylation"/>
    <property type="evidence" value="ECO:0007669"/>
    <property type="project" value="UniProtKB-UniRule"/>
</dbReference>
<evidence type="ECO:0000259" key="3">
    <source>
        <dbReference type="Pfam" id="PF16923"/>
    </source>
</evidence>
<dbReference type="InterPro" id="IPR031631">
    <property type="entry name" value="Glyco_hydro_63N"/>
</dbReference>
<sequence>MPIQNFATMTGSARRNARSRTKSSAEVPGEDRSVNNPKLSLKARKGRSRARSFTGIISLIGFGICSFSILLYIIFSNMAKPLDEDQKRRVVTPFPAPKLMDLPQFQGVHKESLYWGTYRPHVYLGIRARSPRSLIAGLMWIGIKDGRFFMRHVCQDSDELNTYGWTHHNGRDYGRQLLVDRHLTLETSFFKSKLQGSGYGGDWAVRVDVRSDQLSSNEGIWERAHFFFYVGNEGGETISLSRAVLDIRQSSLLAFGSRIDVGNWQLHLDSMDNLEVHYAGFKTPHFHNLSDLVQANLADQVRRFGDLQLSDTLGDSPNILVFQISANAPFKADIAFVSGTDSKSPRVEERISSLTGKSLSDQLIQKKNEFDHKFERCFNLTNKGI</sequence>
<keyword evidence="1" id="KW-0326">Glycosidase</keyword>
<dbReference type="InterPro" id="IPR004888">
    <property type="entry name" value="Glycoside_hydrolase_63"/>
</dbReference>
<gene>
    <name evidence="4" type="ORF">Nepgr_022620</name>
</gene>
<keyword evidence="1" id="KW-0812">Transmembrane</keyword>
<protein>
    <recommendedName>
        <fullName evidence="1">Mannosyl-oligosaccharide glucosidase</fullName>
        <ecNumber evidence="1">3.2.1.106</ecNumber>
    </recommendedName>
</protein>
<dbReference type="GO" id="GO:0009311">
    <property type="term" value="P:oligosaccharide metabolic process"/>
    <property type="evidence" value="ECO:0007669"/>
    <property type="project" value="UniProtKB-UniRule"/>
</dbReference>
<dbReference type="PANTHER" id="PTHR10412">
    <property type="entry name" value="MANNOSYL-OLIGOSACCHARIDE GLUCOSIDASE"/>
    <property type="match status" value="1"/>
</dbReference>
<dbReference type="AlphaFoldDB" id="A0AAD3SZ66"/>
<comment type="function">
    <text evidence="1">Cleaves the distal alpha 1,2-linked glucose residue from the Glc(3)Man(9)GlcNAc(2) oligosaccharide precursor.</text>
</comment>
<dbReference type="EMBL" id="BSYO01000022">
    <property type="protein sequence ID" value="GMH20778.1"/>
    <property type="molecule type" value="Genomic_DNA"/>
</dbReference>
<dbReference type="Gene3D" id="2.70.98.110">
    <property type="entry name" value="Glycosyl hydrolase family 63, N-terminal domain"/>
    <property type="match status" value="1"/>
</dbReference>
<keyword evidence="5" id="KW-1185">Reference proteome</keyword>
<comment type="similarity">
    <text evidence="1">Belongs to the glycosyl hydrolase 63 family.</text>
</comment>
<dbReference type="GO" id="GO:0005789">
    <property type="term" value="C:endoplasmic reticulum membrane"/>
    <property type="evidence" value="ECO:0007669"/>
    <property type="project" value="UniProtKB-SubCell"/>
</dbReference>
<keyword evidence="1" id="KW-0256">Endoplasmic reticulum</keyword>
<evidence type="ECO:0000256" key="1">
    <source>
        <dbReference type="RuleBase" id="RU368089"/>
    </source>
</evidence>
<dbReference type="Pfam" id="PF16923">
    <property type="entry name" value="Glyco_hydro_63N"/>
    <property type="match status" value="1"/>
</dbReference>
<keyword evidence="1" id="KW-1133">Transmembrane helix</keyword>
<dbReference type="PANTHER" id="PTHR10412:SF20">
    <property type="entry name" value="MANNOSYL-OLIGOSACCHARIDE GLUCOSIDASE GCS1"/>
    <property type="match status" value="1"/>
</dbReference>
<evidence type="ECO:0000256" key="2">
    <source>
        <dbReference type="SAM" id="MobiDB-lite"/>
    </source>
</evidence>
<reference evidence="4" key="1">
    <citation type="submission" date="2023-05" db="EMBL/GenBank/DDBJ databases">
        <title>Nepenthes gracilis genome sequencing.</title>
        <authorList>
            <person name="Fukushima K."/>
        </authorList>
    </citation>
    <scope>NUCLEOTIDE SEQUENCE</scope>
    <source>
        <strain evidence="4">SING2019-196</strain>
    </source>
</reference>
<feature type="compositionally biased region" description="Polar residues" evidence="2">
    <location>
        <begin position="1"/>
        <end position="13"/>
    </location>
</feature>
<keyword evidence="1" id="KW-0472">Membrane</keyword>
<dbReference type="InterPro" id="IPR038518">
    <property type="entry name" value="Glyco_hydro_63N_sf"/>
</dbReference>
<feature type="transmembrane region" description="Helical" evidence="1">
    <location>
        <begin position="52"/>
        <end position="75"/>
    </location>
</feature>
<accession>A0AAD3SZ66</accession>
<keyword evidence="1" id="KW-0378">Hydrolase</keyword>
<organism evidence="4 5">
    <name type="scientific">Nepenthes gracilis</name>
    <name type="common">Slender pitcher plant</name>
    <dbReference type="NCBI Taxonomy" id="150966"/>
    <lineage>
        <taxon>Eukaryota</taxon>
        <taxon>Viridiplantae</taxon>
        <taxon>Streptophyta</taxon>
        <taxon>Embryophyta</taxon>
        <taxon>Tracheophyta</taxon>
        <taxon>Spermatophyta</taxon>
        <taxon>Magnoliopsida</taxon>
        <taxon>eudicotyledons</taxon>
        <taxon>Gunneridae</taxon>
        <taxon>Pentapetalae</taxon>
        <taxon>Caryophyllales</taxon>
        <taxon>Nepenthaceae</taxon>
        <taxon>Nepenthes</taxon>
    </lineage>
</organism>
<dbReference type="Proteomes" id="UP001279734">
    <property type="component" value="Unassembled WGS sequence"/>
</dbReference>
<dbReference type="FunFam" id="2.70.98.110:FF:000002">
    <property type="entry name" value="Mannosyl-oligosaccharide glucosidase GCS1"/>
    <property type="match status" value="1"/>
</dbReference>
<proteinExistence type="inferred from homology"/>
<feature type="domain" description="Glycosyl hydrolase family 63 N-terminal" evidence="3">
    <location>
        <begin position="112"/>
        <end position="272"/>
    </location>
</feature>
<dbReference type="GO" id="GO:0004573">
    <property type="term" value="F:Glc3Man9GlcNAc2 oligosaccharide glucosidase activity"/>
    <property type="evidence" value="ECO:0007669"/>
    <property type="project" value="UniProtKB-UniRule"/>
</dbReference>
<feature type="region of interest" description="Disordered" evidence="2">
    <location>
        <begin position="1"/>
        <end position="37"/>
    </location>
</feature>